<name>A0A9J2Q7X3_ASCLU</name>
<accession>A0A9J2Q7X3</accession>
<keyword evidence="1" id="KW-1185">Reference proteome</keyword>
<dbReference type="PANTHER" id="PTHR35017">
    <property type="entry name" value="PROTEIN CBG16223-RELATED"/>
    <property type="match status" value="1"/>
</dbReference>
<dbReference type="WBParaSite" id="ALUE_0001833801-mRNA-1">
    <property type="protein sequence ID" value="ALUE_0001833801-mRNA-1"/>
    <property type="gene ID" value="ALUE_0001833801"/>
</dbReference>
<organism evidence="1 2">
    <name type="scientific">Ascaris lumbricoides</name>
    <name type="common">Giant roundworm</name>
    <dbReference type="NCBI Taxonomy" id="6252"/>
    <lineage>
        <taxon>Eukaryota</taxon>
        <taxon>Metazoa</taxon>
        <taxon>Ecdysozoa</taxon>
        <taxon>Nematoda</taxon>
        <taxon>Chromadorea</taxon>
        <taxon>Rhabditida</taxon>
        <taxon>Spirurina</taxon>
        <taxon>Ascaridomorpha</taxon>
        <taxon>Ascaridoidea</taxon>
        <taxon>Ascarididae</taxon>
        <taxon>Ascaris</taxon>
    </lineage>
</organism>
<protein>
    <submittedName>
        <fullName evidence="2">ShKT domain-containing protein</fullName>
    </submittedName>
</protein>
<evidence type="ECO:0000313" key="2">
    <source>
        <dbReference type="WBParaSite" id="ALUE_0001833801-mRNA-1"/>
    </source>
</evidence>
<reference evidence="2" key="1">
    <citation type="submission" date="2023-03" db="UniProtKB">
        <authorList>
            <consortium name="WormBaseParasite"/>
        </authorList>
    </citation>
    <scope>IDENTIFICATION</scope>
</reference>
<dbReference type="PANTHER" id="PTHR35017:SF1">
    <property type="entry name" value="SHKT DOMAIN-CONTAINING PROTEIN"/>
    <property type="match status" value="1"/>
</dbReference>
<proteinExistence type="predicted"/>
<dbReference type="AlphaFoldDB" id="A0A9J2Q7X3"/>
<sequence length="111" mass="12921">MHMTRLLTFPNEFAVTMSDTVRHRRTNMTFMMNTKENFETQYPPCCGDTIGSTACKRFSLHIERFLNIAEDLAFRICRRSCNYCRKDLYDGPQGRFLPASCGVEPRFVPPI</sequence>
<evidence type="ECO:0000313" key="1">
    <source>
        <dbReference type="Proteomes" id="UP000036681"/>
    </source>
</evidence>
<dbReference type="Proteomes" id="UP000036681">
    <property type="component" value="Unplaced"/>
</dbReference>